<dbReference type="Proteomes" id="UP000790377">
    <property type="component" value="Unassembled WGS sequence"/>
</dbReference>
<sequence length="192" mass="21631">MFQPFPCLITTAIFGTDCDASLPVQVPYIQPEVRGTTPGDDLLLQIYLCHSKVPQFATNDNDSDDSLSDNSLSDNSPSDSSAQLVAWKMLAKHKSPHPYLSQFTADYLKDRSGEDMLRLENRFIIYYVKQEHASKIYLRNNLVESIAQIHQPPCNRTLYGNIMLVKTARADKTRLVDFTQSDISMARAVVAK</sequence>
<reference evidence="1" key="1">
    <citation type="journal article" date="2021" name="New Phytol.">
        <title>Evolutionary innovations through gain and loss of genes in the ectomycorrhizal Boletales.</title>
        <authorList>
            <person name="Wu G."/>
            <person name="Miyauchi S."/>
            <person name="Morin E."/>
            <person name="Kuo A."/>
            <person name="Drula E."/>
            <person name="Varga T."/>
            <person name="Kohler A."/>
            <person name="Feng B."/>
            <person name="Cao Y."/>
            <person name="Lipzen A."/>
            <person name="Daum C."/>
            <person name="Hundley H."/>
            <person name="Pangilinan J."/>
            <person name="Johnson J."/>
            <person name="Barry K."/>
            <person name="LaButti K."/>
            <person name="Ng V."/>
            <person name="Ahrendt S."/>
            <person name="Min B."/>
            <person name="Choi I.G."/>
            <person name="Park H."/>
            <person name="Plett J.M."/>
            <person name="Magnuson J."/>
            <person name="Spatafora J.W."/>
            <person name="Nagy L.G."/>
            <person name="Henrissat B."/>
            <person name="Grigoriev I.V."/>
            <person name="Yang Z.L."/>
            <person name="Xu J."/>
            <person name="Martin F.M."/>
        </authorList>
    </citation>
    <scope>NUCLEOTIDE SEQUENCE</scope>
    <source>
        <strain evidence="1">ATCC 28755</strain>
    </source>
</reference>
<dbReference type="EMBL" id="MU267923">
    <property type="protein sequence ID" value="KAH7907242.1"/>
    <property type="molecule type" value="Genomic_DNA"/>
</dbReference>
<protein>
    <submittedName>
        <fullName evidence="1">Uncharacterized protein</fullName>
    </submittedName>
</protein>
<proteinExistence type="predicted"/>
<name>A0ACB8A234_9AGAM</name>
<comment type="caution">
    <text evidence="1">The sequence shown here is derived from an EMBL/GenBank/DDBJ whole genome shotgun (WGS) entry which is preliminary data.</text>
</comment>
<evidence type="ECO:0000313" key="2">
    <source>
        <dbReference type="Proteomes" id="UP000790377"/>
    </source>
</evidence>
<keyword evidence="2" id="KW-1185">Reference proteome</keyword>
<organism evidence="1 2">
    <name type="scientific">Hygrophoropsis aurantiaca</name>
    <dbReference type="NCBI Taxonomy" id="72124"/>
    <lineage>
        <taxon>Eukaryota</taxon>
        <taxon>Fungi</taxon>
        <taxon>Dikarya</taxon>
        <taxon>Basidiomycota</taxon>
        <taxon>Agaricomycotina</taxon>
        <taxon>Agaricomycetes</taxon>
        <taxon>Agaricomycetidae</taxon>
        <taxon>Boletales</taxon>
        <taxon>Coniophorineae</taxon>
        <taxon>Hygrophoropsidaceae</taxon>
        <taxon>Hygrophoropsis</taxon>
    </lineage>
</organism>
<evidence type="ECO:0000313" key="1">
    <source>
        <dbReference type="EMBL" id="KAH7907242.1"/>
    </source>
</evidence>
<accession>A0ACB8A234</accession>
<gene>
    <name evidence="1" type="ORF">BJ138DRAFT_1116854</name>
</gene>